<dbReference type="SUPFAM" id="SSF51735">
    <property type="entry name" value="NAD(P)-binding Rossmann-fold domains"/>
    <property type="match status" value="1"/>
</dbReference>
<evidence type="ECO:0000256" key="1">
    <source>
        <dbReference type="ARBA" id="ARBA00006484"/>
    </source>
</evidence>
<comment type="caution">
    <text evidence="3">The sequence shown here is derived from an EMBL/GenBank/DDBJ whole genome shotgun (WGS) entry which is preliminary data.</text>
</comment>
<comment type="similarity">
    <text evidence="1">Belongs to the short-chain dehydrogenases/reductases (SDR) family.</text>
</comment>
<dbReference type="Gene3D" id="3.40.50.720">
    <property type="entry name" value="NAD(P)-binding Rossmann-like Domain"/>
    <property type="match status" value="1"/>
</dbReference>
<keyword evidence="2" id="KW-0560">Oxidoreductase</keyword>
<dbReference type="EMBL" id="MTYH01000049">
    <property type="protein sequence ID" value="PNP43071.1"/>
    <property type="molecule type" value="Genomic_DNA"/>
</dbReference>
<evidence type="ECO:0000313" key="3">
    <source>
        <dbReference type="EMBL" id="PNP43071.1"/>
    </source>
</evidence>
<accession>A0A2K0TC20</accession>
<reference evidence="3 4" key="1">
    <citation type="submission" date="2017-02" db="EMBL/GenBank/DDBJ databases">
        <title>Genomes of Trichoderma spp. with biocontrol activity.</title>
        <authorList>
            <person name="Gardiner D."/>
            <person name="Kazan K."/>
            <person name="Vos C."/>
            <person name="Harvey P."/>
        </authorList>
    </citation>
    <scope>NUCLEOTIDE SEQUENCE [LARGE SCALE GENOMIC DNA]</scope>
    <source>
        <strain evidence="3 4">A5MH</strain>
    </source>
</reference>
<organism evidence="3 4">
    <name type="scientific">Trichoderma gamsii</name>
    <dbReference type="NCBI Taxonomy" id="398673"/>
    <lineage>
        <taxon>Eukaryota</taxon>
        <taxon>Fungi</taxon>
        <taxon>Dikarya</taxon>
        <taxon>Ascomycota</taxon>
        <taxon>Pezizomycotina</taxon>
        <taxon>Sordariomycetes</taxon>
        <taxon>Hypocreomycetidae</taxon>
        <taxon>Hypocreales</taxon>
        <taxon>Hypocreaceae</taxon>
        <taxon>Trichoderma</taxon>
    </lineage>
</organism>
<gene>
    <name evidence="3" type="ORF">TGAMA5MH_05004</name>
</gene>
<dbReference type="Proteomes" id="UP000236546">
    <property type="component" value="Unassembled WGS sequence"/>
</dbReference>
<dbReference type="InterPro" id="IPR002347">
    <property type="entry name" value="SDR_fam"/>
</dbReference>
<dbReference type="PRINTS" id="PR00081">
    <property type="entry name" value="GDHRDH"/>
</dbReference>
<evidence type="ECO:0000313" key="4">
    <source>
        <dbReference type="Proteomes" id="UP000236546"/>
    </source>
</evidence>
<dbReference type="Pfam" id="PF00106">
    <property type="entry name" value="adh_short"/>
    <property type="match status" value="1"/>
</dbReference>
<dbReference type="InterPro" id="IPR036291">
    <property type="entry name" value="NAD(P)-bd_dom_sf"/>
</dbReference>
<evidence type="ECO:0000256" key="2">
    <source>
        <dbReference type="ARBA" id="ARBA00023002"/>
    </source>
</evidence>
<protein>
    <recommendedName>
        <fullName evidence="5">WW domain-containing oxidoreductase</fullName>
    </recommendedName>
</protein>
<dbReference type="PANTHER" id="PTHR24320:SF283">
    <property type="entry name" value="RETINOL DEHYDROGENASE 11"/>
    <property type="match status" value="1"/>
</dbReference>
<dbReference type="PANTHER" id="PTHR24320">
    <property type="entry name" value="RETINOL DEHYDROGENASE"/>
    <property type="match status" value="1"/>
</dbReference>
<dbReference type="AlphaFoldDB" id="A0A2K0TC20"/>
<sequence length="393" mass="43231">MAKLSSSPTGTKSVSRWINQVSALALRAVRTVSREAGHGKAEVERNLNARAERIPEPNEVQLSQTSETLRQYNANTTGDDLLKDLSGEIQGKVIVTTGVTLGSLGGTFVQTIAKAQPAVLILAARNLDKAQATADAIKTAYPNIDVRKVQLDLSSFAAVREAAATINSWTDIPHIDVLVNNAGIMGTEFKLTVDGYEQQFASNHLGHFLFTNLIMDKLLASKAPRVVSVSSEAHRLSPIRWSDYNFSNGESYDRWQAYGQSKTANILMCLALAERLGPKHGLTAFSLHPGVIATKLVEHFDFTVALPEMTALDKNLGNIIWDDIPWKSPERGVATHIYAAFEPSLKGYNGEYLQDSRISDPYTDTVRPWATSKVEAERLWKLSEKLVGQEFSY</sequence>
<proteinExistence type="inferred from homology"/>
<evidence type="ECO:0008006" key="5">
    <source>
        <dbReference type="Google" id="ProtNLM"/>
    </source>
</evidence>
<name>A0A2K0TC20_9HYPO</name>
<dbReference type="GO" id="GO:0016491">
    <property type="term" value="F:oxidoreductase activity"/>
    <property type="evidence" value="ECO:0007669"/>
    <property type="project" value="UniProtKB-KW"/>
</dbReference>
<dbReference type="OrthoDB" id="191139at2759"/>